<organism evidence="2 3">
    <name type="scientific">Oryza rufipogon</name>
    <name type="common">Brownbeard rice</name>
    <name type="synonym">Asian wild rice</name>
    <dbReference type="NCBI Taxonomy" id="4529"/>
    <lineage>
        <taxon>Eukaryota</taxon>
        <taxon>Viridiplantae</taxon>
        <taxon>Streptophyta</taxon>
        <taxon>Embryophyta</taxon>
        <taxon>Tracheophyta</taxon>
        <taxon>Spermatophyta</taxon>
        <taxon>Magnoliopsida</taxon>
        <taxon>Liliopsida</taxon>
        <taxon>Poales</taxon>
        <taxon>Poaceae</taxon>
        <taxon>BOP clade</taxon>
        <taxon>Oryzoideae</taxon>
        <taxon>Oryzeae</taxon>
        <taxon>Oryzinae</taxon>
        <taxon>Oryza</taxon>
    </lineage>
</organism>
<protein>
    <submittedName>
        <fullName evidence="2">Uncharacterized protein</fullName>
    </submittedName>
</protein>
<dbReference type="HOGENOM" id="CLU_196309_0_0_1"/>
<reference evidence="2" key="2">
    <citation type="submission" date="2015-06" db="UniProtKB">
        <authorList>
            <consortium name="EnsemblPlants"/>
        </authorList>
    </citation>
    <scope>IDENTIFICATION</scope>
</reference>
<proteinExistence type="predicted"/>
<dbReference type="AlphaFoldDB" id="A0A0E0Q164"/>
<name>A0A0E0Q164_ORYRU</name>
<keyword evidence="3" id="KW-1185">Reference proteome</keyword>
<evidence type="ECO:0000256" key="1">
    <source>
        <dbReference type="SAM" id="MobiDB-lite"/>
    </source>
</evidence>
<dbReference type="Gramene" id="ORUFI06G25400.1">
    <property type="protein sequence ID" value="ORUFI06G25400.1"/>
    <property type="gene ID" value="ORUFI06G25400"/>
</dbReference>
<dbReference type="OMA" id="IGTPVEC"/>
<dbReference type="EnsemblPlants" id="ORUFI06G25400.1">
    <property type="protein sequence ID" value="ORUFI06G25400.1"/>
    <property type="gene ID" value="ORUFI06G25400"/>
</dbReference>
<reference evidence="3" key="1">
    <citation type="submission" date="2013-06" db="EMBL/GenBank/DDBJ databases">
        <authorList>
            <person name="Zhao Q."/>
        </authorList>
    </citation>
    <scope>NUCLEOTIDE SEQUENCE</scope>
    <source>
        <strain evidence="3">cv. W1943</strain>
    </source>
</reference>
<evidence type="ECO:0000313" key="2">
    <source>
        <dbReference type="EnsemblPlants" id="ORUFI06G25400.1"/>
    </source>
</evidence>
<accession>A0A0E0Q164</accession>
<dbReference type="Proteomes" id="UP000008022">
    <property type="component" value="Unassembled WGS sequence"/>
</dbReference>
<feature type="compositionally biased region" description="Basic residues" evidence="1">
    <location>
        <begin position="1"/>
        <end position="12"/>
    </location>
</feature>
<sequence length="80" mass="8365">MAGAGRRGRRAPPPRTTYGATREDATRPRALESFRASESQIGTPVECQSAASSAAAAATSIHATKTKRLGLHKVGALVNY</sequence>
<evidence type="ECO:0000313" key="3">
    <source>
        <dbReference type="Proteomes" id="UP000008022"/>
    </source>
</evidence>
<feature type="region of interest" description="Disordered" evidence="1">
    <location>
        <begin position="1"/>
        <end position="29"/>
    </location>
</feature>